<protein>
    <submittedName>
        <fullName evidence="1">Repressor of RNA polymerase III transcription</fullName>
    </submittedName>
</protein>
<proteinExistence type="predicted"/>
<evidence type="ECO:0000313" key="2">
    <source>
        <dbReference type="Proteomes" id="UP000485058"/>
    </source>
</evidence>
<organism evidence="1 2">
    <name type="scientific">Haematococcus lacustris</name>
    <name type="common">Green alga</name>
    <name type="synonym">Haematococcus pluvialis</name>
    <dbReference type="NCBI Taxonomy" id="44745"/>
    <lineage>
        <taxon>Eukaryota</taxon>
        <taxon>Viridiplantae</taxon>
        <taxon>Chlorophyta</taxon>
        <taxon>core chlorophytes</taxon>
        <taxon>Chlorophyceae</taxon>
        <taxon>CS clade</taxon>
        <taxon>Chlamydomonadales</taxon>
        <taxon>Haematococcaceae</taxon>
        <taxon>Haematococcus</taxon>
    </lineage>
</organism>
<evidence type="ECO:0000313" key="1">
    <source>
        <dbReference type="EMBL" id="GFH13886.1"/>
    </source>
</evidence>
<dbReference type="Proteomes" id="UP000485058">
    <property type="component" value="Unassembled WGS sequence"/>
</dbReference>
<reference evidence="1 2" key="1">
    <citation type="submission" date="2020-02" db="EMBL/GenBank/DDBJ databases">
        <title>Draft genome sequence of Haematococcus lacustris strain NIES-144.</title>
        <authorList>
            <person name="Morimoto D."/>
            <person name="Nakagawa S."/>
            <person name="Yoshida T."/>
            <person name="Sawayama S."/>
        </authorList>
    </citation>
    <scope>NUCLEOTIDE SEQUENCE [LARGE SCALE GENOMIC DNA]</scope>
    <source>
        <strain evidence="1 2">NIES-144</strain>
    </source>
</reference>
<accession>A0A699Z3N7</accession>
<keyword evidence="2" id="KW-1185">Reference proteome</keyword>
<dbReference type="AlphaFoldDB" id="A0A699Z3N7"/>
<sequence>MAVPFRFFLAIAQRALRRAVAFSSNLGFPEDSWSELWWQFMVLHAAAGNCTKRCGRKLKRILYFSCRAKSKTCAEEVTESSSKYVYNTDSEEEVNYGMAVGMDA</sequence>
<gene>
    <name evidence="1" type="ORF">HaLaN_09849</name>
</gene>
<name>A0A699Z3N7_HAELA</name>
<comment type="caution">
    <text evidence="1">The sequence shown here is derived from an EMBL/GenBank/DDBJ whole genome shotgun (WGS) entry which is preliminary data.</text>
</comment>
<dbReference type="EMBL" id="BLLF01000663">
    <property type="protein sequence ID" value="GFH13886.1"/>
    <property type="molecule type" value="Genomic_DNA"/>
</dbReference>